<dbReference type="GO" id="GO:0000062">
    <property type="term" value="F:fatty-acyl-CoA binding"/>
    <property type="evidence" value="ECO:0007669"/>
    <property type="project" value="InterPro"/>
</dbReference>
<evidence type="ECO:0000256" key="2">
    <source>
        <dbReference type="ARBA" id="ARBA00023121"/>
    </source>
</evidence>
<reference evidence="5" key="1">
    <citation type="journal article" date="2014" name="Genome Announc.">
        <title>Genome sequence and annotation of Acremonium chrysogenum, producer of the beta-lactam antibiotic cephalosporin C.</title>
        <authorList>
            <person name="Terfehr D."/>
            <person name="Dahlmann T.A."/>
            <person name="Specht T."/>
            <person name="Zadra I."/>
            <person name="Kuernsteiner H."/>
            <person name="Kueck U."/>
        </authorList>
    </citation>
    <scope>NUCLEOTIDE SEQUENCE [LARGE SCALE GENOMIC DNA]</scope>
    <source>
        <strain evidence="5">ATCC 11550 / CBS 779.69 / DSM 880 / IAM 14645 / JCM 23072 / IMI 49137</strain>
    </source>
</reference>
<comment type="similarity">
    <text evidence="1">Belongs to the ACBP family.</text>
</comment>
<dbReference type="GO" id="GO:0006631">
    <property type="term" value="P:fatty acid metabolic process"/>
    <property type="evidence" value="ECO:0007669"/>
    <property type="project" value="TreeGrafter"/>
</dbReference>
<feature type="domain" description="ACB" evidence="3">
    <location>
        <begin position="3"/>
        <end position="83"/>
    </location>
</feature>
<dbReference type="Proteomes" id="UP000029964">
    <property type="component" value="Unassembled WGS sequence"/>
</dbReference>
<dbReference type="InterPro" id="IPR014352">
    <property type="entry name" value="FERM/acyl-CoA-bd_prot_sf"/>
</dbReference>
<dbReference type="EMBL" id="JPKY01000199">
    <property type="protein sequence ID" value="KFH40469.1"/>
    <property type="molecule type" value="Genomic_DNA"/>
</dbReference>
<dbReference type="Gene3D" id="1.20.80.10">
    <property type="match status" value="1"/>
</dbReference>
<gene>
    <name evidence="4" type="ORF">ACRE_088620</name>
</gene>
<dbReference type="OrthoDB" id="346910at2759"/>
<dbReference type="PANTHER" id="PTHR23310:SF62">
    <property type="entry name" value="ACYL-COA BINDING PROTEIN 1, ISOFORM A"/>
    <property type="match status" value="1"/>
</dbReference>
<dbReference type="Pfam" id="PF00887">
    <property type="entry name" value="ACBP"/>
    <property type="match status" value="1"/>
</dbReference>
<evidence type="ECO:0000313" key="4">
    <source>
        <dbReference type="EMBL" id="KFH40469.1"/>
    </source>
</evidence>
<dbReference type="HOGENOM" id="CLU_118853_2_0_1"/>
<evidence type="ECO:0000259" key="3">
    <source>
        <dbReference type="PROSITE" id="PS51228"/>
    </source>
</evidence>
<evidence type="ECO:0000256" key="1">
    <source>
        <dbReference type="ARBA" id="ARBA00005567"/>
    </source>
</evidence>
<comment type="caution">
    <text evidence="4">The sequence shown here is derived from an EMBL/GenBank/DDBJ whole genome shotgun (WGS) entry which is preliminary data.</text>
</comment>
<organism evidence="4 5">
    <name type="scientific">Hapsidospora chrysogenum (strain ATCC 11550 / CBS 779.69 / DSM 880 / IAM 14645 / JCM 23072 / IMI 49137)</name>
    <name type="common">Acremonium chrysogenum</name>
    <dbReference type="NCBI Taxonomy" id="857340"/>
    <lineage>
        <taxon>Eukaryota</taxon>
        <taxon>Fungi</taxon>
        <taxon>Dikarya</taxon>
        <taxon>Ascomycota</taxon>
        <taxon>Pezizomycotina</taxon>
        <taxon>Sordariomycetes</taxon>
        <taxon>Hypocreomycetidae</taxon>
        <taxon>Hypocreales</taxon>
        <taxon>Bionectriaceae</taxon>
        <taxon>Hapsidospora</taxon>
    </lineage>
</organism>
<name>A0A086STN7_HAPC1</name>
<dbReference type="InterPro" id="IPR035984">
    <property type="entry name" value="Acyl-CoA-binding_sf"/>
</dbReference>
<keyword evidence="5" id="KW-1185">Reference proteome</keyword>
<keyword evidence="2" id="KW-0446">Lipid-binding</keyword>
<sequence length="96" mass="10416">MAQSEAFQTAVTDSKKLTAKPDNDELLKLYALYKVALGLLHTGKQGKAKKNAWQKVVDEGTTPEQAQEQYVALVEELKAKHGYDANKEPEAVGGAA</sequence>
<dbReference type="PROSITE" id="PS51228">
    <property type="entry name" value="ACB_2"/>
    <property type="match status" value="1"/>
</dbReference>
<dbReference type="InterPro" id="IPR000582">
    <property type="entry name" value="Acyl-CoA-binding_protein"/>
</dbReference>
<dbReference type="STRING" id="857340.A0A086STN7"/>
<dbReference type="AlphaFoldDB" id="A0A086STN7"/>
<accession>A0A086STN7</accession>
<evidence type="ECO:0000313" key="5">
    <source>
        <dbReference type="Proteomes" id="UP000029964"/>
    </source>
</evidence>
<dbReference type="SUPFAM" id="SSF47027">
    <property type="entry name" value="Acyl-CoA binding protein"/>
    <property type="match status" value="1"/>
</dbReference>
<proteinExistence type="inferred from homology"/>
<dbReference type="PANTHER" id="PTHR23310">
    <property type="entry name" value="ACYL-COA-BINDING PROTEIN, ACBP"/>
    <property type="match status" value="1"/>
</dbReference>
<protein>
    <submittedName>
        <fullName evidence="4">Putative acyl-CoA-binding protein-like protein</fullName>
    </submittedName>
</protein>